<evidence type="ECO:0000259" key="2">
    <source>
        <dbReference type="Pfam" id="PF11796"/>
    </source>
</evidence>
<dbReference type="Proteomes" id="UP000019460">
    <property type="component" value="Unassembled WGS sequence"/>
</dbReference>
<proteinExistence type="predicted"/>
<feature type="domain" description="Conserved hypothetical protein CHP02679 N terminus" evidence="2">
    <location>
        <begin position="45"/>
        <end position="241"/>
    </location>
</feature>
<evidence type="ECO:0008006" key="5">
    <source>
        <dbReference type="Google" id="ProtNLM"/>
    </source>
</evidence>
<dbReference type="InterPro" id="IPR024465">
    <property type="entry name" value="DUF2399"/>
</dbReference>
<protein>
    <recommendedName>
        <fullName evidence="5">TIGR02679 family protein</fullName>
    </recommendedName>
</protein>
<dbReference type="InterPro" id="IPR013495">
    <property type="entry name" value="CHP02679"/>
</dbReference>
<comment type="caution">
    <text evidence="3">The sequence shown here is derived from an EMBL/GenBank/DDBJ whole genome shotgun (WGS) entry which is preliminary data.</text>
</comment>
<dbReference type="EMBL" id="AONC01000028">
    <property type="protein sequence ID" value="EXJ15309.1"/>
    <property type="molecule type" value="Genomic_DNA"/>
</dbReference>
<organism evidence="3 4">
    <name type="scientific">Imhoffiella purpurea</name>
    <dbReference type="NCBI Taxonomy" id="1249627"/>
    <lineage>
        <taxon>Bacteria</taxon>
        <taxon>Pseudomonadati</taxon>
        <taxon>Pseudomonadota</taxon>
        <taxon>Gammaproteobacteria</taxon>
        <taxon>Chromatiales</taxon>
        <taxon>Chromatiaceae</taxon>
        <taxon>Imhoffiella</taxon>
    </lineage>
</organism>
<dbReference type="NCBIfam" id="TIGR02679">
    <property type="entry name" value="TIGR02679 family protein"/>
    <property type="match status" value="1"/>
</dbReference>
<dbReference type="Pfam" id="PF09664">
    <property type="entry name" value="DUF2399"/>
    <property type="match status" value="1"/>
</dbReference>
<dbReference type="AlphaFoldDB" id="W9V7D9"/>
<dbReference type="RefSeq" id="WP_052348021.1">
    <property type="nucleotide sequence ID" value="NZ_AONC01000028.1"/>
</dbReference>
<dbReference type="OrthoDB" id="8188786at2"/>
<gene>
    <name evidence="3" type="ORF">D779_1607</name>
</gene>
<accession>W9V7D9</accession>
<dbReference type="InterPro" id="IPR024466">
    <property type="entry name" value="CHP02679_N"/>
</dbReference>
<dbReference type="STRING" id="1249627.D779_1607"/>
<feature type="domain" description="DUF2399" evidence="1">
    <location>
        <begin position="263"/>
        <end position="411"/>
    </location>
</feature>
<dbReference type="Pfam" id="PF11796">
    <property type="entry name" value="DUF3323"/>
    <property type="match status" value="1"/>
</dbReference>
<evidence type="ECO:0000313" key="3">
    <source>
        <dbReference type="EMBL" id="EXJ15309.1"/>
    </source>
</evidence>
<reference evidence="3 4" key="1">
    <citation type="submission" date="2012-11" db="EMBL/GenBank/DDBJ databases">
        <title>Genome assembly of Thiorhodococcus sp. AK35.</title>
        <authorList>
            <person name="Nupur N."/>
            <person name="Khatri I."/>
            <person name="Subramanian S."/>
            <person name="Pinnaka A."/>
        </authorList>
    </citation>
    <scope>NUCLEOTIDE SEQUENCE [LARGE SCALE GENOMIC DNA]</scope>
    <source>
        <strain evidence="3 4">AK35</strain>
    </source>
</reference>
<keyword evidence="4" id="KW-1185">Reference proteome</keyword>
<dbReference type="PATRIC" id="fig|1249627.3.peg.2055"/>
<dbReference type="eggNOG" id="COG4924">
    <property type="taxonomic scope" value="Bacteria"/>
</dbReference>
<evidence type="ECO:0000259" key="1">
    <source>
        <dbReference type="Pfam" id="PF09664"/>
    </source>
</evidence>
<name>W9V7D9_9GAMM</name>
<evidence type="ECO:0000313" key="4">
    <source>
        <dbReference type="Proteomes" id="UP000019460"/>
    </source>
</evidence>
<sequence length="423" mass="44957">MTRSKACSDPSGVDLPQLRSLLDRPELSRILRAVRTGLERGGAERVSIPDPTEQERRALDELLGRRPSTGARLVLSLGQLEDTLRRADLAQDLRSAVEALGGPLRNPSREREERERGWRRVFDSQGVEAERLGASAWLAALEREGLLKRLAGQDPVLAERLLSQALGVLQCLPQRGKTLSALAAECLGDAHGLDEGRPVATLVRRALNADDQSESSDALWASAGVLVGGGITSSVLALNLRVETGGATASIVDAAAGSGEPIYLTLRQLLRDPPVWAPCATPISICENPAVVAEAANALGPGCAPLICTRGQPSAAVVTLLNQLAAAGIRLRYHGDFDWPGIRIANGIIGRHGAIPWRMGAADYLEAADSGKSLTEDAVAADWDPELGRAMQERGQVIEEERVIRDLLVDLDSGAGGGSRHGR</sequence>